<evidence type="ECO:0000313" key="3">
    <source>
        <dbReference type="Proteomes" id="UP000006319"/>
    </source>
</evidence>
<dbReference type="RefSeq" id="XP_004227909.1">
    <property type="nucleotide sequence ID" value="XM_004227861.1"/>
</dbReference>
<accession>K6UF91</accession>
<evidence type="ECO:0000313" key="2">
    <source>
        <dbReference type="EMBL" id="GAB69691.1"/>
    </source>
</evidence>
<dbReference type="EMBL" id="DF157604">
    <property type="protein sequence ID" value="GAB69691.1"/>
    <property type="molecule type" value="Genomic_DNA"/>
</dbReference>
<keyword evidence="1" id="KW-0812">Transmembrane</keyword>
<dbReference type="OrthoDB" id="10442250at2759"/>
<dbReference type="GeneID" id="14696233"/>
<keyword evidence="1" id="KW-0472">Membrane</keyword>
<name>K6UF91_PLACD</name>
<dbReference type="VEuPathDB" id="PlasmoDB:PCYB_004400"/>
<protein>
    <submittedName>
        <fullName evidence="2">CYIR protein</fullName>
    </submittedName>
</protein>
<dbReference type="KEGG" id="pcy:PCYB_004400"/>
<organism evidence="2 3">
    <name type="scientific">Plasmodium cynomolgi (strain B)</name>
    <dbReference type="NCBI Taxonomy" id="1120755"/>
    <lineage>
        <taxon>Eukaryota</taxon>
        <taxon>Sar</taxon>
        <taxon>Alveolata</taxon>
        <taxon>Apicomplexa</taxon>
        <taxon>Aconoidasida</taxon>
        <taxon>Haemosporida</taxon>
        <taxon>Plasmodiidae</taxon>
        <taxon>Plasmodium</taxon>
        <taxon>Plasmodium (Plasmodium)</taxon>
    </lineage>
</organism>
<keyword evidence="1" id="KW-1133">Transmembrane helix</keyword>
<gene>
    <name evidence="2" type="ORF">PCYB_004400</name>
</gene>
<dbReference type="Proteomes" id="UP000006319">
    <property type="component" value="Unassembled WGS sequence"/>
</dbReference>
<sequence length="114" mass="13086">MYFLYDNKTRIQIKKCPSAQSIIGSSRIILDSGQDDITEVTHYTSPVQSSPDDKPSKPVYYSGLSALGIAFTCMVLYKYTLLRCFMRSLISKKEKLRQTTNKNLSQQWMEKTSE</sequence>
<feature type="transmembrane region" description="Helical" evidence="1">
    <location>
        <begin position="59"/>
        <end position="77"/>
    </location>
</feature>
<keyword evidence="3" id="KW-1185">Reference proteome</keyword>
<proteinExistence type="predicted"/>
<evidence type="ECO:0000256" key="1">
    <source>
        <dbReference type="SAM" id="Phobius"/>
    </source>
</evidence>
<dbReference type="PhylomeDB" id="K6UF91"/>
<dbReference type="AlphaFoldDB" id="K6UF91"/>
<reference evidence="2 3" key="1">
    <citation type="journal article" date="2012" name="Nat. Genet.">
        <title>Plasmodium cynomolgi genome sequences provide insight into Plasmodium vivax and the monkey malaria clade.</title>
        <authorList>
            <person name="Tachibana S."/>
            <person name="Sullivan S.A."/>
            <person name="Kawai S."/>
            <person name="Nakamura S."/>
            <person name="Kim H.R."/>
            <person name="Goto N."/>
            <person name="Arisue N."/>
            <person name="Palacpac N.M.Q."/>
            <person name="Honma H."/>
            <person name="Yagi M."/>
            <person name="Tougan T."/>
            <person name="Katakai Y."/>
            <person name="Kaneko O."/>
            <person name="Mita T."/>
            <person name="Kita K."/>
            <person name="Yasutomi Y."/>
            <person name="Sutton P.L."/>
            <person name="Shakhbatyan R."/>
            <person name="Horii T."/>
            <person name="Yasunaga T."/>
            <person name="Barnwell J.W."/>
            <person name="Escalante A.A."/>
            <person name="Carlton J.M."/>
            <person name="Tanabe K."/>
        </authorList>
    </citation>
    <scope>NUCLEOTIDE SEQUENCE [LARGE SCALE GENOMIC DNA]</scope>
    <source>
        <strain evidence="2 3">B</strain>
    </source>
</reference>